<dbReference type="InterPro" id="IPR003661">
    <property type="entry name" value="HisK_dim/P_dom"/>
</dbReference>
<evidence type="ECO:0000256" key="15">
    <source>
        <dbReference type="RuleBase" id="RU364088"/>
    </source>
</evidence>
<evidence type="ECO:0000256" key="8">
    <source>
        <dbReference type="ARBA" id="ARBA00022692"/>
    </source>
</evidence>
<sequence length="463" mass="53064">MAWATCLRSESLVMGFRSITTRLTFSYFFASLLVLVSLSAAVLWAIKHHLYEQDRYNLQQKFNTINELRVRGDFISQYGPFFEKGDTKLWLLNGNQVEYQSQSLALPQRFINKASMERIDWQENGHHYRAIRFPLSSSPEWYAVLGLNIDLHITFLSNFKQVLLWITFFASIVSGFLSWFIARKGLKPLAKLEQYVDAISTEELSVRVPQQPFPEELLPLVARFNRMLSRLQGDFERLSEFSSDIAHELRTPIGNMMTQTQVMLAKPRSEQEYRDILESNAEELSRLTKTISDMLYLAKSEHNLLMKNNEPIDLKLLLEDLAEYYELAGDEKSLTITCFGEGQVVGDRTMLKRAFANLLSNAVRHSYPESNITVEIFPHLIGYQIAVTNHGETIESTQIPRLFERFYRADKSRTHQQSGGAGLGLPISRSIAKLHGGDIYAQSKHDLTTFTLTLSDVVIHPAH</sequence>
<dbReference type="EMBL" id="PDGH01000126">
    <property type="protein sequence ID" value="POB43998.1"/>
    <property type="molecule type" value="Genomic_DNA"/>
</dbReference>
<evidence type="ECO:0000256" key="7">
    <source>
        <dbReference type="ARBA" id="ARBA00022679"/>
    </source>
</evidence>
<protein>
    <recommendedName>
        <fullName evidence="15">Sensor protein</fullName>
        <ecNumber evidence="15">2.7.13.3</ecNumber>
    </recommendedName>
</protein>
<dbReference type="InterPro" id="IPR004358">
    <property type="entry name" value="Sig_transdc_His_kin-like_C"/>
</dbReference>
<name>A0A2S3QYL0_VIBVL</name>
<evidence type="ECO:0000256" key="11">
    <source>
        <dbReference type="ARBA" id="ARBA00022840"/>
    </source>
</evidence>
<evidence type="ECO:0000256" key="14">
    <source>
        <dbReference type="ARBA" id="ARBA00023136"/>
    </source>
</evidence>
<evidence type="ECO:0000259" key="17">
    <source>
        <dbReference type="PROSITE" id="PS50885"/>
    </source>
</evidence>
<feature type="domain" description="HAMP" evidence="17">
    <location>
        <begin position="183"/>
        <end position="236"/>
    </location>
</feature>
<keyword evidence="5 15" id="KW-0997">Cell inner membrane</keyword>
<dbReference type="InterPro" id="IPR036890">
    <property type="entry name" value="HATPase_C_sf"/>
</dbReference>
<evidence type="ECO:0000256" key="2">
    <source>
        <dbReference type="ARBA" id="ARBA00004141"/>
    </source>
</evidence>
<keyword evidence="6" id="KW-0597">Phosphoprotein</keyword>
<dbReference type="Gene3D" id="1.10.287.130">
    <property type="match status" value="1"/>
</dbReference>
<proteinExistence type="predicted"/>
<dbReference type="AlphaFoldDB" id="A0A2S3QYL0"/>
<evidence type="ECO:0000256" key="1">
    <source>
        <dbReference type="ARBA" id="ARBA00000085"/>
    </source>
</evidence>
<dbReference type="Pfam" id="PF02518">
    <property type="entry name" value="HATPase_c"/>
    <property type="match status" value="1"/>
</dbReference>
<dbReference type="InterPro" id="IPR005467">
    <property type="entry name" value="His_kinase_dom"/>
</dbReference>
<dbReference type="GO" id="GO:0005524">
    <property type="term" value="F:ATP binding"/>
    <property type="evidence" value="ECO:0007669"/>
    <property type="project" value="UniProtKB-KW"/>
</dbReference>
<evidence type="ECO:0000256" key="6">
    <source>
        <dbReference type="ARBA" id="ARBA00022553"/>
    </source>
</evidence>
<evidence type="ECO:0000256" key="4">
    <source>
        <dbReference type="ARBA" id="ARBA00022475"/>
    </source>
</evidence>
<keyword evidence="14 15" id="KW-0472">Membrane</keyword>
<dbReference type="Pfam" id="PF00512">
    <property type="entry name" value="HisKA"/>
    <property type="match status" value="1"/>
</dbReference>
<dbReference type="PANTHER" id="PTHR45436:SF15">
    <property type="entry name" value="SENSOR HISTIDINE KINASE CUSS"/>
    <property type="match status" value="1"/>
</dbReference>
<dbReference type="Gene3D" id="6.10.340.10">
    <property type="match status" value="1"/>
</dbReference>
<comment type="catalytic activity">
    <reaction evidence="1 15">
        <text>ATP + protein L-histidine = ADP + protein N-phospho-L-histidine.</text>
        <dbReference type="EC" id="2.7.13.3"/>
    </reaction>
</comment>
<dbReference type="SUPFAM" id="SSF55874">
    <property type="entry name" value="ATPase domain of HSP90 chaperone/DNA topoisomerase II/histidine kinase"/>
    <property type="match status" value="1"/>
</dbReference>
<comment type="function">
    <text evidence="15">Member of a two-component regulatory system.</text>
</comment>
<dbReference type="CDD" id="cd06225">
    <property type="entry name" value="HAMP"/>
    <property type="match status" value="1"/>
</dbReference>
<comment type="subcellular location">
    <subcellularLocation>
        <location evidence="3 15">Cell inner membrane</location>
    </subcellularLocation>
    <subcellularLocation>
        <location evidence="2">Membrane</location>
        <topology evidence="2">Multi-pass membrane protein</topology>
    </subcellularLocation>
</comment>
<dbReference type="SMART" id="SM00304">
    <property type="entry name" value="HAMP"/>
    <property type="match status" value="1"/>
</dbReference>
<dbReference type="InterPro" id="IPR003594">
    <property type="entry name" value="HATPase_dom"/>
</dbReference>
<dbReference type="CDD" id="cd00082">
    <property type="entry name" value="HisKA"/>
    <property type="match status" value="1"/>
</dbReference>
<dbReference type="Pfam" id="PF00672">
    <property type="entry name" value="HAMP"/>
    <property type="match status" value="1"/>
</dbReference>
<dbReference type="SMART" id="SM00387">
    <property type="entry name" value="HATPase_c"/>
    <property type="match status" value="1"/>
</dbReference>
<dbReference type="NCBIfam" id="TIGR01386">
    <property type="entry name" value="cztS_silS_copS"/>
    <property type="match status" value="1"/>
</dbReference>
<dbReference type="SUPFAM" id="SSF47384">
    <property type="entry name" value="Homodimeric domain of signal transducing histidine kinase"/>
    <property type="match status" value="1"/>
</dbReference>
<keyword evidence="4 15" id="KW-1003">Cell membrane</keyword>
<dbReference type="PROSITE" id="PS50109">
    <property type="entry name" value="HIS_KIN"/>
    <property type="match status" value="1"/>
</dbReference>
<evidence type="ECO:0000256" key="12">
    <source>
        <dbReference type="ARBA" id="ARBA00022989"/>
    </source>
</evidence>
<dbReference type="Gene3D" id="3.30.565.10">
    <property type="entry name" value="Histidine kinase-like ATPase, C-terminal domain"/>
    <property type="match status" value="1"/>
</dbReference>
<feature type="transmembrane region" description="Helical" evidence="15">
    <location>
        <begin position="162"/>
        <end position="182"/>
    </location>
</feature>
<dbReference type="InterPro" id="IPR003660">
    <property type="entry name" value="HAMP_dom"/>
</dbReference>
<evidence type="ECO:0000313" key="19">
    <source>
        <dbReference type="Proteomes" id="UP000237466"/>
    </source>
</evidence>
<keyword evidence="9 15" id="KW-0547">Nucleotide-binding</keyword>
<dbReference type="GO" id="GO:0005886">
    <property type="term" value="C:plasma membrane"/>
    <property type="evidence" value="ECO:0007669"/>
    <property type="project" value="UniProtKB-SubCell"/>
</dbReference>
<dbReference type="PANTHER" id="PTHR45436">
    <property type="entry name" value="SENSOR HISTIDINE KINASE YKOH"/>
    <property type="match status" value="1"/>
</dbReference>
<keyword evidence="10 15" id="KW-0418">Kinase</keyword>
<evidence type="ECO:0000256" key="9">
    <source>
        <dbReference type="ARBA" id="ARBA00022741"/>
    </source>
</evidence>
<comment type="caution">
    <text evidence="18">The sequence shown here is derived from an EMBL/GenBank/DDBJ whole genome shotgun (WGS) entry which is preliminary data.</text>
</comment>
<dbReference type="InterPro" id="IPR050428">
    <property type="entry name" value="TCS_sensor_his_kinase"/>
</dbReference>
<gene>
    <name evidence="18" type="ORF">CRN52_19960</name>
</gene>
<accession>A0A2S3QYL0</accession>
<evidence type="ECO:0000256" key="10">
    <source>
        <dbReference type="ARBA" id="ARBA00022777"/>
    </source>
</evidence>
<dbReference type="EC" id="2.7.13.3" evidence="15"/>
<keyword evidence="11 15" id="KW-0067">ATP-binding</keyword>
<dbReference type="Proteomes" id="UP000237466">
    <property type="component" value="Unassembled WGS sequence"/>
</dbReference>
<organism evidence="18 19">
    <name type="scientific">Vibrio vulnificus</name>
    <dbReference type="NCBI Taxonomy" id="672"/>
    <lineage>
        <taxon>Bacteria</taxon>
        <taxon>Pseudomonadati</taxon>
        <taxon>Pseudomonadota</taxon>
        <taxon>Gammaproteobacteria</taxon>
        <taxon>Vibrionales</taxon>
        <taxon>Vibrionaceae</taxon>
        <taxon>Vibrio</taxon>
    </lineage>
</organism>
<evidence type="ECO:0000259" key="16">
    <source>
        <dbReference type="PROSITE" id="PS50109"/>
    </source>
</evidence>
<reference evidence="18 19" key="1">
    <citation type="journal article" date="2018" name="Front. Microbiol.">
        <title>Phylogeny of Vibrio vulnificus from the Analysis of the Core-Genome: Implications for Intra-Species Taxonomy.</title>
        <authorList>
            <person name="Roig F.J."/>
            <person name="Gonzalez-Candelas F."/>
            <person name="Sanjuan E."/>
            <person name="Fouz B."/>
            <person name="Feil E.J."/>
            <person name="Llorens C."/>
            <person name="Baker-Austin C."/>
            <person name="Oliver J.D."/>
            <person name="Danin-Poleg Y."/>
            <person name="Gibas C.J."/>
            <person name="Kashi Y."/>
            <person name="Gulig P.A."/>
            <person name="Morrison S.S."/>
            <person name="Amaro C."/>
        </authorList>
    </citation>
    <scope>NUCLEOTIDE SEQUENCE [LARGE SCALE GENOMIC DNA]</scope>
    <source>
        <strain evidence="18 19">CECT4608</strain>
    </source>
</reference>
<dbReference type="PRINTS" id="PR00344">
    <property type="entry name" value="BCTRLSENSOR"/>
</dbReference>
<dbReference type="PROSITE" id="PS50885">
    <property type="entry name" value="HAMP"/>
    <property type="match status" value="1"/>
</dbReference>
<dbReference type="SMART" id="SM00388">
    <property type="entry name" value="HisKA"/>
    <property type="match status" value="1"/>
</dbReference>
<evidence type="ECO:0000313" key="18">
    <source>
        <dbReference type="EMBL" id="POB43998.1"/>
    </source>
</evidence>
<dbReference type="InterPro" id="IPR036097">
    <property type="entry name" value="HisK_dim/P_sf"/>
</dbReference>
<keyword evidence="8 15" id="KW-0812">Transmembrane</keyword>
<feature type="domain" description="Histidine kinase" evidence="16">
    <location>
        <begin position="244"/>
        <end position="458"/>
    </location>
</feature>
<dbReference type="GO" id="GO:0000155">
    <property type="term" value="F:phosphorelay sensor kinase activity"/>
    <property type="evidence" value="ECO:0007669"/>
    <property type="project" value="InterPro"/>
</dbReference>
<dbReference type="CDD" id="cd00075">
    <property type="entry name" value="HATPase"/>
    <property type="match status" value="1"/>
</dbReference>
<feature type="transmembrane region" description="Helical" evidence="15">
    <location>
        <begin position="25"/>
        <end position="46"/>
    </location>
</feature>
<keyword evidence="12 15" id="KW-1133">Transmembrane helix</keyword>
<evidence type="ECO:0000256" key="3">
    <source>
        <dbReference type="ARBA" id="ARBA00004533"/>
    </source>
</evidence>
<evidence type="ECO:0000256" key="5">
    <source>
        <dbReference type="ARBA" id="ARBA00022519"/>
    </source>
</evidence>
<evidence type="ECO:0000256" key="13">
    <source>
        <dbReference type="ARBA" id="ARBA00023012"/>
    </source>
</evidence>
<keyword evidence="13 15" id="KW-0902">Two-component regulatory system</keyword>
<dbReference type="InterPro" id="IPR006290">
    <property type="entry name" value="CztS_silS_copS"/>
</dbReference>
<keyword evidence="7 15" id="KW-0808">Transferase</keyword>
<dbReference type="RefSeq" id="WP_103201029.1">
    <property type="nucleotide sequence ID" value="NZ_JASMUA010000001.1"/>
</dbReference>